<protein>
    <recommendedName>
        <fullName evidence="1">CHAT domain-containing protein</fullName>
    </recommendedName>
</protein>
<proteinExistence type="predicted"/>
<dbReference type="InParanoid" id="A0A067PJV0"/>
<evidence type="ECO:0000259" key="1">
    <source>
        <dbReference type="Pfam" id="PF12770"/>
    </source>
</evidence>
<dbReference type="Proteomes" id="UP000027265">
    <property type="component" value="Unassembled WGS sequence"/>
</dbReference>
<dbReference type="EMBL" id="KL197730">
    <property type="protein sequence ID" value="KDQ54120.1"/>
    <property type="molecule type" value="Genomic_DNA"/>
</dbReference>
<dbReference type="InterPro" id="IPR024983">
    <property type="entry name" value="CHAT_dom"/>
</dbReference>
<dbReference type="OrthoDB" id="9991317at2759"/>
<dbReference type="STRING" id="933084.A0A067PJV0"/>
<sequence>MDITWQRSTPNYGDGHILTERELFNLADVLMEEYERSARRLYIDVAIFLYQHLLASLSPYHIVRRFARSGLSKALQLRFSQLGDPGDLEESVRLYRETVRWESEVSWEGPSLSSVINLGTALKAKFDRDGQPAGITEAVEMFRKALPRATGQDPDEVWLFQNFAIVLAARFKLSGQSSDLDEAISLDRKALAFRRPSDPNRSYSNACLGNHLFLRYQQTGQRGDLDESIEQHRETVILLRQPTPLRAQALNNLALALAARSESSPMSQSVLADMYEATRLFYEVLELPHHLIEGSLCRRNLASILISQFKWTGSPVEIDTAVALNREALAVIPKGHVERLLTLSELARSLYTRDNHGNDGSDLQEGIGLYREVVKLLSPLHPYRPTALANFASYLHRQYQRTGLVAELQESIDVTRESIQISPPDDPLVCMASLNLATFLLDLAEGDPANRSQHLDSAMASFQTATSCQSASLSRRVEGARKWADRADRLRHPSALLAYETAIDLLPQLAALGVDLQSRQKMLDAGGSGLACDAAACALRDGKLDKAVELLESGRGVFWSQGLQLRSPVDKLPPSLAEKLRNVSRELEMGSFRDATRDPSMFSLDARKTMFVEKEAVRYRTLGDTFAATVKEIRELHGFSDFLRSKSMATLKAAARGGPVIILNASVSARCAAIVVMSHSDPIHIPLADFTFETAERLATLIRGVTSDPGGGRTISTDREMEGLIDLTFPHRGMRVKPIKRIDPDDVFRLVLEKVWSSVVEPIVRSLGLQRSESLPRIWWCPTGPFTFIPIHAAGIYKGQDRVEGLLDYAISSYTPTLTTLLTPPPRDTTPFNMMAVIDAETLPHTVDELRKVEAHIPDAPNRLVKLGTRDSPALLDDVVRHLSSSSIVHFACHGIQLDRVPLDSALILKGGERLTVSQIMQHPNQGASLAFLCACQTATGTLRMPDEVIHLAATLLFAGFRGAVATMWPIHDKDGPIIADAFYGEFFKSCASGLEGPDVSEAARALHVAVATLHLRDERCSFVRWLPFIHIGQ</sequence>
<dbReference type="InterPro" id="IPR011990">
    <property type="entry name" value="TPR-like_helical_dom_sf"/>
</dbReference>
<evidence type="ECO:0000313" key="2">
    <source>
        <dbReference type="EMBL" id="KDQ54120.1"/>
    </source>
</evidence>
<keyword evidence="3" id="KW-1185">Reference proteome</keyword>
<accession>A0A067PJV0</accession>
<organism evidence="2 3">
    <name type="scientific">Jaapia argillacea MUCL 33604</name>
    <dbReference type="NCBI Taxonomy" id="933084"/>
    <lineage>
        <taxon>Eukaryota</taxon>
        <taxon>Fungi</taxon>
        <taxon>Dikarya</taxon>
        <taxon>Basidiomycota</taxon>
        <taxon>Agaricomycotina</taxon>
        <taxon>Agaricomycetes</taxon>
        <taxon>Agaricomycetidae</taxon>
        <taxon>Jaapiales</taxon>
        <taxon>Jaapiaceae</taxon>
        <taxon>Jaapia</taxon>
    </lineage>
</organism>
<reference evidence="3" key="1">
    <citation type="journal article" date="2014" name="Proc. Natl. Acad. Sci. U.S.A.">
        <title>Extensive sampling of basidiomycete genomes demonstrates inadequacy of the white-rot/brown-rot paradigm for wood decay fungi.</title>
        <authorList>
            <person name="Riley R."/>
            <person name="Salamov A.A."/>
            <person name="Brown D.W."/>
            <person name="Nagy L.G."/>
            <person name="Floudas D."/>
            <person name="Held B.W."/>
            <person name="Levasseur A."/>
            <person name="Lombard V."/>
            <person name="Morin E."/>
            <person name="Otillar R."/>
            <person name="Lindquist E.A."/>
            <person name="Sun H."/>
            <person name="LaButti K.M."/>
            <person name="Schmutz J."/>
            <person name="Jabbour D."/>
            <person name="Luo H."/>
            <person name="Baker S.E."/>
            <person name="Pisabarro A.G."/>
            <person name="Walton J.D."/>
            <person name="Blanchette R.A."/>
            <person name="Henrissat B."/>
            <person name="Martin F."/>
            <person name="Cullen D."/>
            <person name="Hibbett D.S."/>
            <person name="Grigoriev I.V."/>
        </authorList>
    </citation>
    <scope>NUCLEOTIDE SEQUENCE [LARGE SCALE GENOMIC DNA]</scope>
    <source>
        <strain evidence="3">MUCL 33604</strain>
    </source>
</reference>
<dbReference type="Gene3D" id="1.25.40.10">
    <property type="entry name" value="Tetratricopeptide repeat domain"/>
    <property type="match status" value="2"/>
</dbReference>
<evidence type="ECO:0000313" key="3">
    <source>
        <dbReference type="Proteomes" id="UP000027265"/>
    </source>
</evidence>
<gene>
    <name evidence="2" type="ORF">JAAARDRAFT_182520</name>
</gene>
<dbReference type="HOGENOM" id="CLU_001305_5_1_1"/>
<dbReference type="AlphaFoldDB" id="A0A067PJV0"/>
<feature type="domain" description="CHAT" evidence="1">
    <location>
        <begin position="752"/>
        <end position="1034"/>
    </location>
</feature>
<dbReference type="Pfam" id="PF12770">
    <property type="entry name" value="CHAT"/>
    <property type="match status" value="1"/>
</dbReference>
<name>A0A067PJV0_9AGAM</name>